<keyword evidence="3" id="KW-1133">Transmembrane helix</keyword>
<keyword evidence="1" id="KW-0808">Transferase</keyword>
<dbReference type="OrthoDB" id="6513042at2759"/>
<dbReference type="PANTHER" id="PTHR23079:SF17">
    <property type="entry name" value="RNA-DEPENDENT RNA POLYMERASE"/>
    <property type="match status" value="1"/>
</dbReference>
<keyword evidence="3" id="KW-0812">Transmembrane</keyword>
<evidence type="ECO:0000259" key="4">
    <source>
        <dbReference type="Pfam" id="PF05183"/>
    </source>
</evidence>
<feature type="compositionally biased region" description="Basic and acidic residues" evidence="2">
    <location>
        <begin position="155"/>
        <end position="176"/>
    </location>
</feature>
<dbReference type="GO" id="GO:0031380">
    <property type="term" value="C:nuclear RNA-directed RNA polymerase complex"/>
    <property type="evidence" value="ECO:0007669"/>
    <property type="project" value="TreeGrafter"/>
</dbReference>
<reference evidence="5 6" key="1">
    <citation type="submission" date="2018-03" db="EMBL/GenBank/DDBJ databases">
        <authorList>
            <person name="Guldener U."/>
        </authorList>
    </citation>
    <scope>NUCLEOTIDE SEQUENCE [LARGE SCALE GENOMIC DNA]</scope>
    <source>
        <strain evidence="5 6">DAOM196992</strain>
    </source>
</reference>
<dbReference type="EC" id="2.7.7.48" evidence="1"/>
<feature type="compositionally biased region" description="Polar residues" evidence="2">
    <location>
        <begin position="253"/>
        <end position="263"/>
    </location>
</feature>
<evidence type="ECO:0000256" key="3">
    <source>
        <dbReference type="SAM" id="Phobius"/>
    </source>
</evidence>
<comment type="catalytic activity">
    <reaction evidence="1">
        <text>RNA(n) + a ribonucleoside 5'-triphosphate = RNA(n+1) + diphosphate</text>
        <dbReference type="Rhea" id="RHEA:21248"/>
        <dbReference type="Rhea" id="RHEA-COMP:14527"/>
        <dbReference type="Rhea" id="RHEA-COMP:17342"/>
        <dbReference type="ChEBI" id="CHEBI:33019"/>
        <dbReference type="ChEBI" id="CHEBI:61557"/>
        <dbReference type="ChEBI" id="CHEBI:140395"/>
        <dbReference type="EC" id="2.7.7.48"/>
    </reaction>
</comment>
<feature type="domain" description="RDRP core" evidence="4">
    <location>
        <begin position="560"/>
        <end position="1150"/>
    </location>
</feature>
<dbReference type="GO" id="GO:0030422">
    <property type="term" value="P:siRNA processing"/>
    <property type="evidence" value="ECO:0007669"/>
    <property type="project" value="TreeGrafter"/>
</dbReference>
<dbReference type="GO" id="GO:0003968">
    <property type="term" value="F:RNA-directed RNA polymerase activity"/>
    <property type="evidence" value="ECO:0007669"/>
    <property type="project" value="UniProtKB-KW"/>
</dbReference>
<dbReference type="PANTHER" id="PTHR23079">
    <property type="entry name" value="RNA-DEPENDENT RNA POLYMERASE"/>
    <property type="match status" value="1"/>
</dbReference>
<accession>A0A5C3ETM7</accession>
<feature type="compositionally biased region" description="Basic and acidic residues" evidence="2">
    <location>
        <begin position="125"/>
        <end position="140"/>
    </location>
</feature>
<dbReference type="Proteomes" id="UP000323386">
    <property type="component" value="Unassembled WGS sequence"/>
</dbReference>
<name>A0A5C3ETM7_9BASI</name>
<sequence>MDLYVSPIPKWATPEQVETEIATALHTEPVLRRGQERTNFALKLLTRQDGTPYGHAYLTIPEPTTANRFLEKCAVGRRSRPVILYHDDQACVLQFRINGFAKARDRLAEERRLQLQAEALRLREDHRQREERRRALDEQQRAQARAEQAQRSKAGIRDRAERRKAVAKDSGNDKKPRPVQARGDSQSEARVKTKAEARAPAVAPKAIKDGPDREGRRKTSTSQRDGREAEHLLDLALPDPGARDIASLASRLTSFESQAQSSPAPGPRRTRGTNEVDKNAAYGRPGAWRTIAFGVICHDGTFSIEDEERLAVPLPAALSEHTQTVIFGNERTNGVKILYNTLVRWSIHEQEVTFELDRPATFIRNGRVSTYWCFKAHQEDDPNLMERRRYCAPYVGCAFRVVFTSHEELDAFLLHAKRVFIRAGNLSEPRWGVKRSLFRASHLDAIQSLCARLSIPLAFQVERLFLNALLFPPDVHDLEYFVSRSIRDRGEAATAVLVMNLAVSIQRTRAMHGTREAETHLDLRELWAREAKRLSHAKSTAEDPLSVGLGATFEVYNATVTPTRVILAGPVVDTSNRVLRAYPEHAHHFLRVSFADEDFDRFPVGRRDLREVDAESFVHERIGGILKDGITVAGRKWDMLAWSGSSLRTHQCWFSTPFVDDQGRRWTADLIRQGLGAFSEVERFPARFGARLSQAFSATAPTIRLRDEWVEVVDDIRSPTGNLFTDGVGQISPKLMQAVWLEYCRVKMMINERRREVLAAKVPSAIQVRIGGAKGVLCVNPLLTGMKVKLRPSMIKFSAPKHTEVEVATSSLHPLPTRLNRPLINALEDLGVGFANFLVLQRLAVEEVNQARLSFKAASELCKRYGFGTAFGSLAVFEKLQTLLGLAPQQLDATGILNRLIGTSISAALGDLKRKARIPTLGPTLIGVADEFGFLRKDQIFAQVEEKDGRTRVIEGMILIGRSPTIHPGDTRMVRAVAPPKDHPLMQLRNVVVFSCEAHGRSLPSMLGGGDLDGDIYSLYEEPLLFINRNFAPGTYKQPKNKQLNRTCKPADLADFFTDFVINDQIGVVSHLHLHISDRSDEHSLDPDCVKLASLHAQAVDFCKTGQAVHRRDMPYLPFRSNRPDYLAQNDHAPDVYKSKRALGRLYRDIAWTDTDMPLGPAQIWLSGDGDGDGDQAAPSATSDIVAILDAVGARFPYARPTSQQAERAIQERCTPLLRSFTYHLSRIAAWVPESRHTAEWLREEEIILGSPVMATTSKLKRWQEKLQSATSELVPILRHQLGVIVTGGDPLAIRRAGRTDLDAQLQHRNFGTGRGETYDETCRAALERAEAAPQHETVVERTGLVVDVDVEVDGERGRTALDRLGVEGELVPSFAGISLSEAKKGSGGGGGALTHENIDHDDDDDELEEIRGLFAACLLGAHDVISRSFGGSTFALVALGSLLNLIEAREKRLATRPVPLR</sequence>
<feature type="region of interest" description="Disordered" evidence="2">
    <location>
        <begin position="125"/>
        <end position="238"/>
    </location>
</feature>
<proteinExistence type="inferred from homology"/>
<evidence type="ECO:0000256" key="1">
    <source>
        <dbReference type="RuleBase" id="RU363098"/>
    </source>
</evidence>
<dbReference type="EMBL" id="OOIP01000002">
    <property type="protein sequence ID" value="SPO35704.1"/>
    <property type="molecule type" value="Genomic_DNA"/>
</dbReference>
<organism evidence="5 6">
    <name type="scientific">Pseudozyma flocculosa</name>
    <dbReference type="NCBI Taxonomy" id="84751"/>
    <lineage>
        <taxon>Eukaryota</taxon>
        <taxon>Fungi</taxon>
        <taxon>Dikarya</taxon>
        <taxon>Basidiomycota</taxon>
        <taxon>Ustilaginomycotina</taxon>
        <taxon>Ustilaginomycetes</taxon>
        <taxon>Ustilaginales</taxon>
        <taxon>Ustilaginaceae</taxon>
        <taxon>Pseudozyma</taxon>
    </lineage>
</organism>
<feature type="transmembrane region" description="Helical" evidence="3">
    <location>
        <begin position="1430"/>
        <end position="1447"/>
    </location>
</feature>
<comment type="similarity">
    <text evidence="1">Belongs to the RdRP family.</text>
</comment>
<feature type="compositionally biased region" description="Basic and acidic residues" evidence="2">
    <location>
        <begin position="185"/>
        <end position="197"/>
    </location>
</feature>
<protein>
    <recommendedName>
        <fullName evidence="1">RNA-dependent RNA polymerase</fullName>
        <ecNumber evidence="1">2.7.7.48</ecNumber>
    </recommendedName>
</protein>
<feature type="region of interest" description="Disordered" evidence="2">
    <location>
        <begin position="253"/>
        <end position="280"/>
    </location>
</feature>
<dbReference type="InterPro" id="IPR007855">
    <property type="entry name" value="RDRP"/>
</dbReference>
<evidence type="ECO:0000256" key="2">
    <source>
        <dbReference type="SAM" id="MobiDB-lite"/>
    </source>
</evidence>
<keyword evidence="1 5" id="KW-0696">RNA-directed RNA polymerase</keyword>
<keyword evidence="6" id="KW-1185">Reference proteome</keyword>
<dbReference type="GO" id="GO:0003723">
    <property type="term" value="F:RNA binding"/>
    <property type="evidence" value="ECO:0007669"/>
    <property type="project" value="UniProtKB-KW"/>
</dbReference>
<keyword evidence="3" id="KW-0472">Membrane</keyword>
<feature type="compositionally biased region" description="Basic and acidic residues" evidence="2">
    <location>
        <begin position="224"/>
        <end position="233"/>
    </location>
</feature>
<dbReference type="InterPro" id="IPR057596">
    <property type="entry name" value="RDRP_core"/>
</dbReference>
<gene>
    <name evidence="5" type="ORF">PSFLO_01175</name>
</gene>
<dbReference type="Pfam" id="PF05183">
    <property type="entry name" value="RdRP"/>
    <property type="match status" value="1"/>
</dbReference>
<keyword evidence="1" id="KW-0548">Nucleotidyltransferase</keyword>
<evidence type="ECO:0000313" key="5">
    <source>
        <dbReference type="EMBL" id="SPO35704.1"/>
    </source>
</evidence>
<feature type="compositionally biased region" description="Basic and acidic residues" evidence="2">
    <location>
        <begin position="206"/>
        <end position="217"/>
    </location>
</feature>
<feature type="compositionally biased region" description="Low complexity" evidence="2">
    <location>
        <begin position="141"/>
        <end position="151"/>
    </location>
</feature>
<evidence type="ECO:0000313" key="6">
    <source>
        <dbReference type="Proteomes" id="UP000323386"/>
    </source>
</evidence>
<keyword evidence="1" id="KW-0694">RNA-binding</keyword>